<dbReference type="EMBL" id="LBQC01000005">
    <property type="protein sequence ID" value="KKP73288.1"/>
    <property type="molecule type" value="Genomic_DNA"/>
</dbReference>
<dbReference type="STRING" id="1618478.UR68_C0005G0022"/>
<protein>
    <submittedName>
        <fullName evidence="2">DEAD/DEAH box helicase domain protein</fullName>
    </submittedName>
</protein>
<gene>
    <name evidence="2" type="ORF">UR68_C0005G0022</name>
</gene>
<keyword evidence="2" id="KW-0378">Hydrolase</keyword>
<reference evidence="2 3" key="1">
    <citation type="journal article" date="2015" name="Nature">
        <title>rRNA introns, odd ribosomes, and small enigmatic genomes across a large radiation of phyla.</title>
        <authorList>
            <person name="Brown C.T."/>
            <person name="Hug L.A."/>
            <person name="Thomas B.C."/>
            <person name="Sharon I."/>
            <person name="Castelle C.J."/>
            <person name="Singh A."/>
            <person name="Wilkins M.J."/>
            <person name="Williams K.H."/>
            <person name="Banfield J.F."/>
        </authorList>
    </citation>
    <scope>NUCLEOTIDE SEQUENCE [LARGE SCALE GENOMIC DNA]</scope>
</reference>
<dbReference type="InterPro" id="IPR012337">
    <property type="entry name" value="RNaseH-like_sf"/>
</dbReference>
<dbReference type="Pfam" id="PF13482">
    <property type="entry name" value="RNase_H_2"/>
    <property type="match status" value="1"/>
</dbReference>
<feature type="domain" description="YprB ribonuclease H-like" evidence="1">
    <location>
        <begin position="42"/>
        <end position="151"/>
    </location>
</feature>
<dbReference type="Gene3D" id="3.30.420.10">
    <property type="entry name" value="Ribonuclease H-like superfamily/Ribonuclease H"/>
    <property type="match status" value="1"/>
</dbReference>
<accession>A0A0G0BVI0</accession>
<dbReference type="Proteomes" id="UP000034457">
    <property type="component" value="Unassembled WGS sequence"/>
</dbReference>
<keyword evidence="2" id="KW-0067">ATP-binding</keyword>
<proteinExistence type="predicted"/>
<keyword evidence="2" id="KW-0547">Nucleotide-binding</keyword>
<evidence type="ECO:0000313" key="3">
    <source>
        <dbReference type="Proteomes" id="UP000034457"/>
    </source>
</evidence>
<name>A0A0G0BVI0_9BACT</name>
<dbReference type="SUPFAM" id="SSF53098">
    <property type="entry name" value="Ribonuclease H-like"/>
    <property type="match status" value="1"/>
</dbReference>
<evidence type="ECO:0000313" key="2">
    <source>
        <dbReference type="EMBL" id="KKP73288.1"/>
    </source>
</evidence>
<dbReference type="InterPro" id="IPR036397">
    <property type="entry name" value="RNaseH_sf"/>
</dbReference>
<evidence type="ECO:0000259" key="1">
    <source>
        <dbReference type="Pfam" id="PF13482"/>
    </source>
</evidence>
<sequence>MKKFPVVLDLETKHSFREVPDPKKLGISVAAIYDYKNGQSTIYEEKELSRLFPILENASYIIGYNVKSFDIAVLQGYYPGNVEVFHSFDILEYIREKIGYRLSLNDVVFATLDKKKTGHGLAAIDFYKEGKWDELKKYCLDDVALTKELFEYGVKNKEIFYLNEVGKISIKTDWQKYLEEENNSDMPLTLPF</sequence>
<dbReference type="GO" id="GO:0003676">
    <property type="term" value="F:nucleic acid binding"/>
    <property type="evidence" value="ECO:0007669"/>
    <property type="project" value="InterPro"/>
</dbReference>
<keyword evidence="2" id="KW-0347">Helicase</keyword>
<dbReference type="AlphaFoldDB" id="A0A0G0BVI0"/>
<dbReference type="InterPro" id="IPR038720">
    <property type="entry name" value="YprB_RNase_H-like_dom"/>
</dbReference>
<dbReference type="GO" id="GO:0004386">
    <property type="term" value="F:helicase activity"/>
    <property type="evidence" value="ECO:0007669"/>
    <property type="project" value="UniProtKB-KW"/>
</dbReference>
<organism evidence="2 3">
    <name type="scientific">Candidatus Roizmanbacteria bacterium GW2011_GWA2_35_19</name>
    <dbReference type="NCBI Taxonomy" id="1618478"/>
    <lineage>
        <taxon>Bacteria</taxon>
        <taxon>Candidatus Roizmaniibacteriota</taxon>
    </lineage>
</organism>
<comment type="caution">
    <text evidence="2">The sequence shown here is derived from an EMBL/GenBank/DDBJ whole genome shotgun (WGS) entry which is preliminary data.</text>
</comment>